<dbReference type="AlphaFoldDB" id="A0A6N7XLV8"/>
<accession>A0A6N7XLV8</accession>
<keyword evidence="1 5" id="KW-0436">Ligase</keyword>
<dbReference type="InterPro" id="IPR035434">
    <property type="entry name" value="GCL_bact_plant"/>
</dbReference>
<dbReference type="InterPro" id="IPR014746">
    <property type="entry name" value="Gln_synth/guanido_kin_cat_dom"/>
</dbReference>
<reference evidence="6 7" key="1">
    <citation type="submission" date="2019-09" db="EMBL/GenBank/DDBJ databases">
        <title>In-depth cultivation of the pig gut microbiome towards novel bacterial diversity and tailored functional studies.</title>
        <authorList>
            <person name="Wylensek D."/>
            <person name="Hitch T.C.A."/>
            <person name="Clavel T."/>
        </authorList>
    </citation>
    <scope>NUCLEOTIDE SEQUENCE [LARGE SCALE GENOMIC DNA]</scope>
    <source>
        <strain evidence="6 7">WCA3-693-APC-4?</strain>
    </source>
</reference>
<keyword evidence="3 5" id="KW-0067">ATP-binding</keyword>
<comment type="catalytic activity">
    <reaction evidence="4 5">
        <text>L-cysteine + L-glutamate + ATP = gamma-L-glutamyl-L-cysteine + ADP + phosphate + H(+)</text>
        <dbReference type="Rhea" id="RHEA:13285"/>
        <dbReference type="ChEBI" id="CHEBI:15378"/>
        <dbReference type="ChEBI" id="CHEBI:29985"/>
        <dbReference type="ChEBI" id="CHEBI:30616"/>
        <dbReference type="ChEBI" id="CHEBI:35235"/>
        <dbReference type="ChEBI" id="CHEBI:43474"/>
        <dbReference type="ChEBI" id="CHEBI:58173"/>
        <dbReference type="ChEBI" id="CHEBI:456216"/>
        <dbReference type="EC" id="6.3.2.2"/>
    </reaction>
</comment>
<sequence>MDYARQIQEIVKYFINGEKNIEDFKIGVEFEHFIVDKDSLRTISYYGENGIGETLHELEKGGWTGSYEGEYILGLKKGNKTITLEPGSQFELSIEAKVNIKELEREYLGFLNEIVPILHKKNQGLMAVSYHPETKIDDIKLLPKERYDIMFNYFKTKGKYAHNMMKGTGALQIAIDYKSEEDYRRKFRVANGLSPVLYALFDNGFYFEGEKWNKYNLRTDIWNNCDNDRSGVVQHALDNDYGYKKYAEYILNSPPILIIKDNEVIPTGERKVKEIFDPENYKKEELEHLLTMFFPDVRTKGFIEIRMMDSVPYPLSFAAVALIKGIFYDEENLNKVYDYIKYITIHDVNKSKEDIMENGLKGRLNDKTVLEIGKWLVELAQQGLDKEEAKYLLPLEGMIISETNPYGITEEKSELGKKAALNWCLLNNNIEVI</sequence>
<evidence type="ECO:0000313" key="7">
    <source>
        <dbReference type="Proteomes" id="UP000469523"/>
    </source>
</evidence>
<dbReference type="PANTHER" id="PTHR34378:SF1">
    <property type="entry name" value="GLUTAMATE--CYSTEINE LIGASE, CHLOROPLASTIC"/>
    <property type="match status" value="1"/>
</dbReference>
<dbReference type="GO" id="GO:0004357">
    <property type="term" value="F:glutamate-cysteine ligase activity"/>
    <property type="evidence" value="ECO:0007669"/>
    <property type="project" value="UniProtKB-UniRule"/>
</dbReference>
<dbReference type="InterPro" id="IPR006336">
    <property type="entry name" value="GCS2"/>
</dbReference>
<evidence type="ECO:0000256" key="3">
    <source>
        <dbReference type="ARBA" id="ARBA00022840"/>
    </source>
</evidence>
<gene>
    <name evidence="6" type="ORF">FYJ83_13830</name>
</gene>
<dbReference type="Pfam" id="PF04107">
    <property type="entry name" value="GCS2"/>
    <property type="match status" value="1"/>
</dbReference>
<proteinExistence type="inferred from homology"/>
<dbReference type="GO" id="GO:0005524">
    <property type="term" value="F:ATP binding"/>
    <property type="evidence" value="ECO:0007669"/>
    <property type="project" value="UniProtKB-UniRule"/>
</dbReference>
<dbReference type="RefSeq" id="WP_154441492.1">
    <property type="nucleotide sequence ID" value="NZ_JAHLPJ010000001.1"/>
</dbReference>
<keyword evidence="7" id="KW-1185">Reference proteome</keyword>
<dbReference type="SUPFAM" id="SSF55931">
    <property type="entry name" value="Glutamine synthetase/guanido kinase"/>
    <property type="match status" value="1"/>
</dbReference>
<evidence type="ECO:0000256" key="4">
    <source>
        <dbReference type="ARBA" id="ARBA00048819"/>
    </source>
</evidence>
<protein>
    <recommendedName>
        <fullName evidence="5">Glutamate--cysteine ligase</fullName>
        <ecNumber evidence="5">6.3.2.2</ecNumber>
    </recommendedName>
</protein>
<comment type="similarity">
    <text evidence="5">Belongs to the glutamate--cysteine ligase type 2 family. EgtA subfamily.</text>
</comment>
<evidence type="ECO:0000256" key="5">
    <source>
        <dbReference type="PIRNR" id="PIRNR017901"/>
    </source>
</evidence>
<comment type="caution">
    <text evidence="6">The sequence shown here is derived from an EMBL/GenBank/DDBJ whole genome shotgun (WGS) entry which is preliminary data.</text>
</comment>
<evidence type="ECO:0000313" key="6">
    <source>
        <dbReference type="EMBL" id="MSU02536.1"/>
    </source>
</evidence>
<evidence type="ECO:0000256" key="1">
    <source>
        <dbReference type="ARBA" id="ARBA00022598"/>
    </source>
</evidence>
<dbReference type="PIRSF" id="PIRSF017901">
    <property type="entry name" value="GCL"/>
    <property type="match status" value="1"/>
</dbReference>
<evidence type="ECO:0000256" key="2">
    <source>
        <dbReference type="ARBA" id="ARBA00022741"/>
    </source>
</evidence>
<dbReference type="EMBL" id="VUNQ01000035">
    <property type="protein sequence ID" value="MSU02536.1"/>
    <property type="molecule type" value="Genomic_DNA"/>
</dbReference>
<name>A0A6N7XLV8_9FIRM</name>
<organism evidence="6 7">
    <name type="scientific">Tissierella pigra</name>
    <dbReference type="NCBI Taxonomy" id="2607614"/>
    <lineage>
        <taxon>Bacteria</taxon>
        <taxon>Bacillati</taxon>
        <taxon>Bacillota</taxon>
        <taxon>Tissierellia</taxon>
        <taxon>Tissierellales</taxon>
        <taxon>Tissierellaceae</taxon>
        <taxon>Tissierella</taxon>
    </lineage>
</organism>
<comment type="function">
    <text evidence="5">Catalyzes the synthesis of gamma-glutamylcysteine (gamma-GC).</text>
</comment>
<dbReference type="GO" id="GO:0006750">
    <property type="term" value="P:glutathione biosynthetic process"/>
    <property type="evidence" value="ECO:0007669"/>
    <property type="project" value="UniProtKB-UniRule"/>
</dbReference>
<dbReference type="Proteomes" id="UP000469523">
    <property type="component" value="Unassembled WGS sequence"/>
</dbReference>
<dbReference type="EC" id="6.3.2.2" evidence="5"/>
<dbReference type="PANTHER" id="PTHR34378">
    <property type="entry name" value="GLUTAMATE--CYSTEINE LIGASE, CHLOROPLASTIC"/>
    <property type="match status" value="1"/>
</dbReference>
<dbReference type="Gene3D" id="3.30.590.20">
    <property type="match status" value="1"/>
</dbReference>
<keyword evidence="2 5" id="KW-0547">Nucleotide-binding</keyword>